<keyword evidence="5 9" id="KW-0812">Transmembrane</keyword>
<keyword evidence="6" id="KW-0677">Repeat</keyword>
<reference evidence="10" key="1">
    <citation type="submission" date="2020-07" db="EMBL/GenBank/DDBJ databases">
        <title>Ethylene signaling mediates host invasion by parasitic plants.</title>
        <authorList>
            <person name="Yoshida S."/>
        </authorList>
    </citation>
    <scope>NUCLEOTIDE SEQUENCE</scope>
    <source>
        <strain evidence="10">Okayama</strain>
    </source>
</reference>
<keyword evidence="4 10" id="KW-0762">Sugar transport</keyword>
<accession>A0A830C8N1</accession>
<protein>
    <submittedName>
        <fullName evidence="10">Bidirectional sugar transporter sweet15</fullName>
    </submittedName>
</protein>
<keyword evidence="11" id="KW-1185">Reference proteome</keyword>
<evidence type="ECO:0000256" key="7">
    <source>
        <dbReference type="ARBA" id="ARBA00022989"/>
    </source>
</evidence>
<feature type="transmembrane region" description="Helical" evidence="9">
    <location>
        <begin position="47"/>
        <end position="65"/>
    </location>
</feature>
<evidence type="ECO:0000256" key="8">
    <source>
        <dbReference type="ARBA" id="ARBA00023136"/>
    </source>
</evidence>
<feature type="transmembrane region" description="Helical" evidence="9">
    <location>
        <begin position="12"/>
        <end position="35"/>
    </location>
</feature>
<comment type="similarity">
    <text evidence="2">Belongs to the SWEET sugar transporter family.</text>
</comment>
<dbReference type="GO" id="GO:0012505">
    <property type="term" value="C:endomembrane system"/>
    <property type="evidence" value="ECO:0007669"/>
    <property type="project" value="UniProtKB-SubCell"/>
</dbReference>
<evidence type="ECO:0000256" key="4">
    <source>
        <dbReference type="ARBA" id="ARBA00022597"/>
    </source>
</evidence>
<dbReference type="PANTHER" id="PTHR10791">
    <property type="entry name" value="RAG1-ACTIVATING PROTEIN 1"/>
    <property type="match status" value="1"/>
</dbReference>
<dbReference type="EMBL" id="BMAC01000473">
    <property type="protein sequence ID" value="GFP97097.1"/>
    <property type="molecule type" value="Genomic_DNA"/>
</dbReference>
<evidence type="ECO:0000256" key="9">
    <source>
        <dbReference type="SAM" id="Phobius"/>
    </source>
</evidence>
<sequence length="139" mass="15875">MWLYYGWLNLNYAIIATNLVGSAIEVIYISAYLYYAQMPDRIVAAKLLGLFIALFVIIFSVTLPVLHGTIILSVVGWFCIFATVMAFAAPMFSVYQVFQTKSVKYNANHIVMFLNTQRRHLVHLRIAFERSPRCGNEIS</sequence>
<dbReference type="InterPro" id="IPR004316">
    <property type="entry name" value="SWEET_rpt"/>
</dbReference>
<organism evidence="10 11">
    <name type="scientific">Phtheirospermum japonicum</name>
    <dbReference type="NCBI Taxonomy" id="374723"/>
    <lineage>
        <taxon>Eukaryota</taxon>
        <taxon>Viridiplantae</taxon>
        <taxon>Streptophyta</taxon>
        <taxon>Embryophyta</taxon>
        <taxon>Tracheophyta</taxon>
        <taxon>Spermatophyta</taxon>
        <taxon>Magnoliopsida</taxon>
        <taxon>eudicotyledons</taxon>
        <taxon>Gunneridae</taxon>
        <taxon>Pentapetalae</taxon>
        <taxon>asterids</taxon>
        <taxon>lamiids</taxon>
        <taxon>Lamiales</taxon>
        <taxon>Orobanchaceae</taxon>
        <taxon>Orobanchaceae incertae sedis</taxon>
        <taxon>Phtheirospermum</taxon>
    </lineage>
</organism>
<gene>
    <name evidence="10" type="ORF">PHJA_001853800</name>
</gene>
<evidence type="ECO:0000256" key="5">
    <source>
        <dbReference type="ARBA" id="ARBA00022692"/>
    </source>
</evidence>
<name>A0A830C8N1_9LAMI</name>
<dbReference type="OrthoDB" id="409725at2759"/>
<comment type="caution">
    <text evidence="10">The sequence shown here is derived from an EMBL/GenBank/DDBJ whole genome shotgun (WGS) entry which is preliminary data.</text>
</comment>
<keyword evidence="3" id="KW-0813">Transport</keyword>
<dbReference type="Proteomes" id="UP000653305">
    <property type="component" value="Unassembled WGS sequence"/>
</dbReference>
<proteinExistence type="inferred from homology"/>
<keyword evidence="8 9" id="KW-0472">Membrane</keyword>
<evidence type="ECO:0000313" key="10">
    <source>
        <dbReference type="EMBL" id="GFP97097.1"/>
    </source>
</evidence>
<dbReference type="Pfam" id="PF03083">
    <property type="entry name" value="MtN3_slv"/>
    <property type="match status" value="2"/>
</dbReference>
<evidence type="ECO:0000256" key="6">
    <source>
        <dbReference type="ARBA" id="ARBA00022737"/>
    </source>
</evidence>
<dbReference type="PANTHER" id="PTHR10791:SF22">
    <property type="entry name" value="BIDIRECTIONAL SUGAR TRANSPORTER SWEET11"/>
    <property type="match status" value="1"/>
</dbReference>
<evidence type="ECO:0000313" key="11">
    <source>
        <dbReference type="Proteomes" id="UP000653305"/>
    </source>
</evidence>
<keyword evidence="7 9" id="KW-1133">Transmembrane helix</keyword>
<comment type="subcellular location">
    <subcellularLocation>
        <location evidence="1">Endomembrane system</location>
        <topology evidence="1">Multi-pass membrane protein</topology>
    </subcellularLocation>
</comment>
<feature type="transmembrane region" description="Helical" evidence="9">
    <location>
        <begin position="71"/>
        <end position="95"/>
    </location>
</feature>
<dbReference type="InterPro" id="IPR047664">
    <property type="entry name" value="SWEET"/>
</dbReference>
<evidence type="ECO:0000256" key="1">
    <source>
        <dbReference type="ARBA" id="ARBA00004127"/>
    </source>
</evidence>
<evidence type="ECO:0000256" key="2">
    <source>
        <dbReference type="ARBA" id="ARBA00007809"/>
    </source>
</evidence>
<dbReference type="AlphaFoldDB" id="A0A830C8N1"/>
<dbReference type="GO" id="GO:0051119">
    <property type="term" value="F:sugar transmembrane transporter activity"/>
    <property type="evidence" value="ECO:0007669"/>
    <property type="project" value="InterPro"/>
</dbReference>
<evidence type="ECO:0000256" key="3">
    <source>
        <dbReference type="ARBA" id="ARBA00022448"/>
    </source>
</evidence>
<dbReference type="GO" id="GO:0016020">
    <property type="term" value="C:membrane"/>
    <property type="evidence" value="ECO:0007669"/>
    <property type="project" value="InterPro"/>
</dbReference>